<dbReference type="Gene3D" id="3.10.450.50">
    <property type="match status" value="1"/>
</dbReference>
<dbReference type="Pfam" id="PF02810">
    <property type="entry name" value="SEC-C"/>
    <property type="match status" value="1"/>
</dbReference>
<evidence type="ECO:0000313" key="1">
    <source>
        <dbReference type="EMBL" id="RXI96204.1"/>
    </source>
</evidence>
<dbReference type="EMBL" id="QOUX01000047">
    <property type="protein sequence ID" value="RXI96204.1"/>
    <property type="molecule type" value="Genomic_DNA"/>
</dbReference>
<sequence length="403" mass="46594">MDKKTMDTLVGALHRMKEDARKSEIKREEQGWNTTTLPSSLVEILSSLTKHELDTIRKNYNIRGISSLKKSELAAELARQIPKLYLNTISLLDSESYDLVKKIVKQSGYIRSFDLPFSKIEVLKDHSILFPGTYQGEKVLFIPLELLNAFLEKENSMLGKIVNRNTTWITLIHGLLYYYGVMDSSKLLKKLEPLTNEEIDAMHFFNVISFASKYNGQVSLSFGGMRDRRVSDERKLYEEHLARPTLDYYPFTKEQLLAAGQLNYVEKNHALKDLLSFLKYYYEMKEEDLNEISLQLVTMINKDAQPAMAIQYLQKWIEIPNMEFLQELTEKVMYLYNNTRLWILKGHTPSEVAQKEKTHLLPLPKQPYLSNAKVVDLSGYSKIGRNNPCQCGSGKKYKKCCGK</sequence>
<name>A0A4Q0VMC5_9BACI</name>
<organism evidence="1 2">
    <name type="scientific">Anaerobacillus alkaliphilus</name>
    <dbReference type="NCBI Taxonomy" id="1548597"/>
    <lineage>
        <taxon>Bacteria</taxon>
        <taxon>Bacillati</taxon>
        <taxon>Bacillota</taxon>
        <taxon>Bacilli</taxon>
        <taxon>Bacillales</taxon>
        <taxon>Bacillaceae</taxon>
        <taxon>Anaerobacillus</taxon>
    </lineage>
</organism>
<dbReference type="Proteomes" id="UP000290649">
    <property type="component" value="Unassembled WGS sequence"/>
</dbReference>
<comment type="caution">
    <text evidence="1">The sequence shown here is derived from an EMBL/GenBank/DDBJ whole genome shotgun (WGS) entry which is preliminary data.</text>
</comment>
<dbReference type="InterPro" id="IPR004027">
    <property type="entry name" value="SEC_C_motif"/>
</dbReference>
<dbReference type="RefSeq" id="WP_129080184.1">
    <property type="nucleotide sequence ID" value="NZ_QOUX01000047.1"/>
</dbReference>
<gene>
    <name evidence="1" type="ORF">DS745_20905</name>
</gene>
<keyword evidence="2" id="KW-1185">Reference proteome</keyword>
<protein>
    <submittedName>
        <fullName evidence="1">Zinc chelation protein SecC</fullName>
    </submittedName>
</protein>
<reference evidence="1 2" key="1">
    <citation type="journal article" date="2019" name="Int. J. Syst. Evol. Microbiol.">
        <title>Anaerobacillus alkaliphilus sp. nov., a novel alkaliphilic and moderately halophilic bacterium.</title>
        <authorList>
            <person name="Borsodi A.K."/>
            <person name="Aszalos J.M."/>
            <person name="Bihari P."/>
            <person name="Nagy I."/>
            <person name="Schumann P."/>
            <person name="Sproer C."/>
            <person name="Kovacs A.L."/>
            <person name="Boka K."/>
            <person name="Dobosy P."/>
            <person name="Ovari M."/>
            <person name="Szili-Kovacs T."/>
            <person name="Toth E."/>
        </authorList>
    </citation>
    <scope>NUCLEOTIDE SEQUENCE [LARGE SCALE GENOMIC DNA]</scope>
    <source>
        <strain evidence="1 2">B16-10</strain>
    </source>
</reference>
<proteinExistence type="predicted"/>
<dbReference type="PANTHER" id="PTHR33747:SF1">
    <property type="entry name" value="ADENYLATE CYCLASE-ASSOCIATED CAP C-TERMINAL DOMAIN-CONTAINING PROTEIN"/>
    <property type="match status" value="1"/>
</dbReference>
<evidence type="ECO:0000313" key="2">
    <source>
        <dbReference type="Proteomes" id="UP000290649"/>
    </source>
</evidence>
<accession>A0A4Q0VMC5</accession>
<dbReference type="AlphaFoldDB" id="A0A4Q0VMC5"/>
<dbReference type="PANTHER" id="PTHR33747">
    <property type="entry name" value="UPF0225 PROTEIN SCO1677"/>
    <property type="match status" value="1"/>
</dbReference>
<dbReference type="OrthoDB" id="9814022at2"/>
<dbReference type="SUPFAM" id="SSF103642">
    <property type="entry name" value="Sec-C motif"/>
    <property type="match status" value="1"/>
</dbReference>